<dbReference type="AlphaFoldDB" id="A0A0E9R6P0"/>
<name>A0A0E9R6P0_ANGAN</name>
<dbReference type="EMBL" id="GBXM01084422">
    <property type="protein sequence ID" value="JAH24155.1"/>
    <property type="molecule type" value="Transcribed_RNA"/>
</dbReference>
<sequence length="42" mass="4553">MVRGKHTAPRSPVCPNMRVSLKSAYYFGYGGPDVVHLGFTGV</sequence>
<reference evidence="1" key="1">
    <citation type="submission" date="2014-11" db="EMBL/GenBank/DDBJ databases">
        <authorList>
            <person name="Amaro Gonzalez C."/>
        </authorList>
    </citation>
    <scope>NUCLEOTIDE SEQUENCE</scope>
</reference>
<organism evidence="1">
    <name type="scientific">Anguilla anguilla</name>
    <name type="common">European freshwater eel</name>
    <name type="synonym">Muraena anguilla</name>
    <dbReference type="NCBI Taxonomy" id="7936"/>
    <lineage>
        <taxon>Eukaryota</taxon>
        <taxon>Metazoa</taxon>
        <taxon>Chordata</taxon>
        <taxon>Craniata</taxon>
        <taxon>Vertebrata</taxon>
        <taxon>Euteleostomi</taxon>
        <taxon>Actinopterygii</taxon>
        <taxon>Neopterygii</taxon>
        <taxon>Teleostei</taxon>
        <taxon>Anguilliformes</taxon>
        <taxon>Anguillidae</taxon>
        <taxon>Anguilla</taxon>
    </lineage>
</organism>
<protein>
    <submittedName>
        <fullName evidence="1">Uncharacterized protein</fullName>
    </submittedName>
</protein>
<reference evidence="1" key="2">
    <citation type="journal article" date="2015" name="Fish Shellfish Immunol.">
        <title>Early steps in the European eel (Anguilla anguilla)-Vibrio vulnificus interaction in the gills: Role of the RtxA13 toxin.</title>
        <authorList>
            <person name="Callol A."/>
            <person name="Pajuelo D."/>
            <person name="Ebbesson L."/>
            <person name="Teles M."/>
            <person name="MacKenzie S."/>
            <person name="Amaro C."/>
        </authorList>
    </citation>
    <scope>NUCLEOTIDE SEQUENCE</scope>
</reference>
<accession>A0A0E9R6P0</accession>
<evidence type="ECO:0000313" key="1">
    <source>
        <dbReference type="EMBL" id="JAH24155.1"/>
    </source>
</evidence>
<proteinExistence type="predicted"/>